<keyword evidence="8" id="KW-0449">Lipoprotein</keyword>
<dbReference type="GO" id="GO:0006612">
    <property type="term" value="P:protein targeting to membrane"/>
    <property type="evidence" value="ECO:0007669"/>
    <property type="project" value="TreeGrafter"/>
</dbReference>
<dbReference type="PROSITE" id="PS50216">
    <property type="entry name" value="DHHC"/>
    <property type="match status" value="1"/>
</dbReference>
<feature type="transmembrane region" description="Helical" evidence="11">
    <location>
        <begin position="69"/>
        <end position="90"/>
    </location>
</feature>
<comment type="caution">
    <text evidence="14">The sequence shown here is derived from an EMBL/GenBank/DDBJ whole genome shotgun (WGS) entry which is preliminary data.</text>
</comment>
<accession>A0A2V0NVZ7</accession>
<organism evidence="14 15">
    <name type="scientific">Raphidocelis subcapitata</name>
    <dbReference type="NCBI Taxonomy" id="307507"/>
    <lineage>
        <taxon>Eukaryota</taxon>
        <taxon>Viridiplantae</taxon>
        <taxon>Chlorophyta</taxon>
        <taxon>core chlorophytes</taxon>
        <taxon>Chlorophyceae</taxon>
        <taxon>CS clade</taxon>
        <taxon>Sphaeropleales</taxon>
        <taxon>Selenastraceae</taxon>
        <taxon>Raphidocelis</taxon>
    </lineage>
</organism>
<keyword evidence="15" id="KW-1185">Reference proteome</keyword>
<sequence length="394" mass="43238">MAPFSRGKADAPPRRLRVYQQWQGNERFFCCGHCMAGPNWRSCIGSLLLLVLPTVVFLVWVASYMGRRVSWAIFVVSCILPALSAMWLLLTACRDPGVLPRQEPDEEWLSGRKPRTKEVVVNGHPVQVRYNDTCHFYQPPRAHHCSVNDNCIERFDHHCPWVGTTIGKRNYRTFLLFIYGTTVYIGWTFAISLWSFWVKAAELRAANKEVDILSVISADPAAVALGVFCFVFFWFVGGLSGFHTFLVATNQTTYENFSVWCIRVPPPKMDYRAYVGEVRKAAAASARAAEPPSVYGPSDDGEPRSLDGARASSSGGPALAEAAAAEVAESDAAAAAAAAAAAPEHVSLEMAPMQEAASSRGGRGRGQQQQEQQQQQQQPNGRPKGGKQREQGAG</sequence>
<comment type="subcellular location">
    <subcellularLocation>
        <location evidence="1">Endomembrane system</location>
        <topology evidence="1">Multi-pass membrane protein</topology>
    </subcellularLocation>
</comment>
<protein>
    <recommendedName>
        <fullName evidence="11">S-acyltransferase</fullName>
        <ecNumber evidence="11">2.3.1.225</ecNumber>
    </recommendedName>
    <alternativeName>
        <fullName evidence="11">Palmitoyltransferase</fullName>
    </alternativeName>
</protein>
<feature type="compositionally biased region" description="Low complexity" evidence="12">
    <location>
        <begin position="339"/>
        <end position="382"/>
    </location>
</feature>
<evidence type="ECO:0000313" key="15">
    <source>
        <dbReference type="Proteomes" id="UP000247498"/>
    </source>
</evidence>
<dbReference type="AlphaFoldDB" id="A0A2V0NVZ7"/>
<evidence type="ECO:0000313" key="14">
    <source>
        <dbReference type="EMBL" id="GBF91499.1"/>
    </source>
</evidence>
<evidence type="ECO:0000256" key="5">
    <source>
        <dbReference type="ARBA" id="ARBA00022989"/>
    </source>
</evidence>
<dbReference type="Proteomes" id="UP000247498">
    <property type="component" value="Unassembled WGS sequence"/>
</dbReference>
<evidence type="ECO:0000256" key="6">
    <source>
        <dbReference type="ARBA" id="ARBA00023136"/>
    </source>
</evidence>
<feature type="transmembrane region" description="Helical" evidence="11">
    <location>
        <begin position="174"/>
        <end position="197"/>
    </location>
</feature>
<keyword evidence="7" id="KW-0564">Palmitate</keyword>
<evidence type="ECO:0000256" key="4">
    <source>
        <dbReference type="ARBA" id="ARBA00022692"/>
    </source>
</evidence>
<keyword evidence="5 11" id="KW-1133">Transmembrane helix</keyword>
<dbReference type="EMBL" id="BDRX01000025">
    <property type="protein sequence ID" value="GBF91499.1"/>
    <property type="molecule type" value="Genomic_DNA"/>
</dbReference>
<dbReference type="EC" id="2.3.1.225" evidence="11"/>
<comment type="domain">
    <text evidence="11">The DHHC domain is required for palmitoyltransferase activity.</text>
</comment>
<feature type="region of interest" description="Disordered" evidence="12">
    <location>
        <begin position="339"/>
        <end position="394"/>
    </location>
</feature>
<feature type="transmembrane region" description="Helical" evidence="11">
    <location>
        <begin position="212"/>
        <end position="236"/>
    </location>
</feature>
<feature type="region of interest" description="Disordered" evidence="12">
    <location>
        <begin position="289"/>
        <end position="317"/>
    </location>
</feature>
<evidence type="ECO:0000259" key="13">
    <source>
        <dbReference type="Pfam" id="PF01529"/>
    </source>
</evidence>
<dbReference type="GO" id="GO:0005783">
    <property type="term" value="C:endoplasmic reticulum"/>
    <property type="evidence" value="ECO:0007669"/>
    <property type="project" value="TreeGrafter"/>
</dbReference>
<dbReference type="InParanoid" id="A0A2V0NVZ7"/>
<feature type="domain" description="Palmitoyltransferase DHHC" evidence="13">
    <location>
        <begin position="129"/>
        <end position="257"/>
    </location>
</feature>
<dbReference type="PANTHER" id="PTHR22883">
    <property type="entry name" value="ZINC FINGER DHHC DOMAIN CONTAINING PROTEIN"/>
    <property type="match status" value="1"/>
</dbReference>
<evidence type="ECO:0000256" key="12">
    <source>
        <dbReference type="SAM" id="MobiDB-lite"/>
    </source>
</evidence>
<evidence type="ECO:0000256" key="7">
    <source>
        <dbReference type="ARBA" id="ARBA00023139"/>
    </source>
</evidence>
<reference evidence="14 15" key="1">
    <citation type="journal article" date="2018" name="Sci. Rep.">
        <title>Raphidocelis subcapitata (=Pseudokirchneriella subcapitata) provides an insight into genome evolution and environmental adaptations in the Sphaeropleales.</title>
        <authorList>
            <person name="Suzuki S."/>
            <person name="Yamaguchi H."/>
            <person name="Nakajima N."/>
            <person name="Kawachi M."/>
        </authorList>
    </citation>
    <scope>NUCLEOTIDE SEQUENCE [LARGE SCALE GENOMIC DNA]</scope>
    <source>
        <strain evidence="14 15">NIES-35</strain>
    </source>
</reference>
<dbReference type="InterPro" id="IPR001594">
    <property type="entry name" value="Palmitoyltrfase_DHHC"/>
</dbReference>
<evidence type="ECO:0000256" key="8">
    <source>
        <dbReference type="ARBA" id="ARBA00023288"/>
    </source>
</evidence>
<dbReference type="STRING" id="307507.A0A2V0NVZ7"/>
<evidence type="ECO:0000256" key="9">
    <source>
        <dbReference type="ARBA" id="ARBA00023315"/>
    </source>
</evidence>
<dbReference type="FunCoup" id="A0A2V0NVZ7">
    <property type="interactions" value="2209"/>
</dbReference>
<dbReference type="OrthoDB" id="4096362at2759"/>
<keyword evidence="9 11" id="KW-0012">Acyltransferase</keyword>
<feature type="transmembrane region" description="Helical" evidence="11">
    <location>
        <begin position="43"/>
        <end position="63"/>
    </location>
</feature>
<dbReference type="InterPro" id="IPR039859">
    <property type="entry name" value="PFA4/ZDH16/20/ERF2-like"/>
</dbReference>
<evidence type="ECO:0000256" key="10">
    <source>
        <dbReference type="ARBA" id="ARBA00048048"/>
    </source>
</evidence>
<evidence type="ECO:0000256" key="1">
    <source>
        <dbReference type="ARBA" id="ARBA00004127"/>
    </source>
</evidence>
<dbReference type="GO" id="GO:0019706">
    <property type="term" value="F:protein-cysteine S-palmitoyltransferase activity"/>
    <property type="evidence" value="ECO:0007669"/>
    <property type="project" value="UniProtKB-EC"/>
</dbReference>
<evidence type="ECO:0000256" key="2">
    <source>
        <dbReference type="ARBA" id="ARBA00008574"/>
    </source>
</evidence>
<comment type="catalytic activity">
    <reaction evidence="10 11">
        <text>L-cysteinyl-[protein] + hexadecanoyl-CoA = S-hexadecanoyl-L-cysteinyl-[protein] + CoA</text>
        <dbReference type="Rhea" id="RHEA:36683"/>
        <dbReference type="Rhea" id="RHEA-COMP:10131"/>
        <dbReference type="Rhea" id="RHEA-COMP:11032"/>
        <dbReference type="ChEBI" id="CHEBI:29950"/>
        <dbReference type="ChEBI" id="CHEBI:57287"/>
        <dbReference type="ChEBI" id="CHEBI:57379"/>
        <dbReference type="ChEBI" id="CHEBI:74151"/>
        <dbReference type="EC" id="2.3.1.225"/>
    </reaction>
</comment>
<dbReference type="GO" id="GO:0005794">
    <property type="term" value="C:Golgi apparatus"/>
    <property type="evidence" value="ECO:0007669"/>
    <property type="project" value="TreeGrafter"/>
</dbReference>
<gene>
    <name evidence="14" type="ORF">Rsub_04239</name>
</gene>
<comment type="similarity">
    <text evidence="2 11">Belongs to the DHHC palmitoyltransferase family.</text>
</comment>
<proteinExistence type="inferred from homology"/>
<evidence type="ECO:0000256" key="11">
    <source>
        <dbReference type="RuleBase" id="RU079119"/>
    </source>
</evidence>
<keyword evidence="6 11" id="KW-0472">Membrane</keyword>
<dbReference type="Pfam" id="PF01529">
    <property type="entry name" value="DHHC"/>
    <property type="match status" value="1"/>
</dbReference>
<evidence type="ECO:0000256" key="3">
    <source>
        <dbReference type="ARBA" id="ARBA00022679"/>
    </source>
</evidence>
<dbReference type="PANTHER" id="PTHR22883:SF43">
    <property type="entry name" value="PALMITOYLTRANSFERASE APP"/>
    <property type="match status" value="1"/>
</dbReference>
<keyword evidence="3 11" id="KW-0808">Transferase</keyword>
<keyword evidence="4 11" id="KW-0812">Transmembrane</keyword>
<name>A0A2V0NVZ7_9CHLO</name>